<dbReference type="SMART" id="SM00237">
    <property type="entry name" value="Calx_beta"/>
    <property type="match status" value="15"/>
</dbReference>
<keyword evidence="2" id="KW-0677">Repeat</keyword>
<comment type="caution">
    <text evidence="6">The sequence shown here is derived from an EMBL/GenBank/DDBJ whole genome shotgun (WGS) entry which is preliminary data.</text>
</comment>
<dbReference type="GO" id="GO:0007154">
    <property type="term" value="P:cell communication"/>
    <property type="evidence" value="ECO:0007669"/>
    <property type="project" value="InterPro"/>
</dbReference>
<gene>
    <name evidence="6" type="primary">ADGRV1</name>
    <name evidence="6" type="ORF">TNIN_319771</name>
</gene>
<dbReference type="GO" id="GO:0030001">
    <property type="term" value="P:metal ion transport"/>
    <property type="evidence" value="ECO:0007669"/>
    <property type="project" value="TreeGrafter"/>
</dbReference>
<feature type="domain" description="Calx-beta" evidence="5">
    <location>
        <begin position="801"/>
        <end position="901"/>
    </location>
</feature>
<keyword evidence="1" id="KW-0732">Signal</keyword>
<name>A0A8X6MBU1_9ARAC</name>
<protein>
    <submittedName>
        <fullName evidence="6">Adhesion G-protein coupled receptor V1</fullName>
    </submittedName>
</protein>
<feature type="domain" description="Calx-beta" evidence="5">
    <location>
        <begin position="921"/>
        <end position="1021"/>
    </location>
</feature>
<evidence type="ECO:0000259" key="5">
    <source>
        <dbReference type="SMART" id="SM00237"/>
    </source>
</evidence>
<dbReference type="InterPro" id="IPR051171">
    <property type="entry name" value="CaCA"/>
</dbReference>
<dbReference type="Gene3D" id="2.60.40.2030">
    <property type="match status" value="15"/>
</dbReference>
<feature type="domain" description="Calx-beta" evidence="5">
    <location>
        <begin position="681"/>
        <end position="781"/>
    </location>
</feature>
<keyword evidence="4" id="KW-0406">Ion transport</keyword>
<keyword evidence="7" id="KW-1185">Reference proteome</keyword>
<keyword evidence="6" id="KW-0675">Receptor</keyword>
<evidence type="ECO:0000313" key="6">
    <source>
        <dbReference type="EMBL" id="GFS42648.1"/>
    </source>
</evidence>
<feature type="domain" description="Calx-beta" evidence="5">
    <location>
        <begin position="1520"/>
        <end position="1620"/>
    </location>
</feature>
<evidence type="ECO:0000256" key="3">
    <source>
        <dbReference type="ARBA" id="ARBA00022837"/>
    </source>
</evidence>
<accession>A0A8X6MBU1</accession>
<keyword evidence="4" id="KW-0813">Transport</keyword>
<feature type="domain" description="Calx-beta" evidence="5">
    <location>
        <begin position="441"/>
        <end position="541"/>
    </location>
</feature>
<dbReference type="OrthoDB" id="2324346at2759"/>
<dbReference type="Pfam" id="PF03160">
    <property type="entry name" value="Calx-beta"/>
    <property type="match status" value="8"/>
</dbReference>
<sequence length="1916" mass="212511">MNALTSFSDARNRGDRETRLLCTRKCGRDGDGVIRLDGTDGESQLDDDQREPMEQFEVYLLDPQPGPGVINFKGLGSTRKTVVIIRDNDMKPGFFELEQPSYVVSEDTGTVRVGVVRKGGSDGEIHMIYQTVSNTAEANQDFIPATGELIFEEGDERKDIVINILDDEMRESSETFEVQILDATPVPGVLNFRRFESKLTTVVTITDNDMMPGIVEIEESIYNIPENVGVMEIGVIRLDGMDGEITVRYATQNQTARSGNDFEPVTGELIFREGEKRKTILVPIVDDDQREPTEQFEVYLLDPQPGPGVINFKGLGSTKRTAVIIRDDDMKPGTFELEQPSYVVPEDAGTVRVGVVRVGGSDGEIHMKYKTVSHTALADQDFIPTTGELIFKEGDERKDIVINILDDEMRESSETFEVQLLDPTPAPGVMNFRRFESKVTTVVTIMDNDMKPGRLELEDPVLDVLENIGSLKLNVVRQGGSDGQISTWCKTVPKSARSGSDFVPVLTELVFEEGEVRKTIEIEILDNHHKEPVRNFEVLLFNPSAAPEVNSFTGLGDNKITLVNILDDDMTPGALQLEKSRYEVKESDEKIQIPVVRVGGNDGQIRVLFKTIPKTATVNKDFPLRNEELIFRQGETKKVIRIPIFDNTIRERDRTFEIHLTDSTAGLGVLNFQGLGPISRAVVTIKDDDMTPGYLEFDKDSYAVVENSKAVDVDVVRMEGSDGEIKATFSTGDKTAVAGSDFEPIKGDLIFLDGETRKTIRIPIMDDNIREPTKTFEVKLMESSPGEGVINFRGLGTKRTTIVSITDDDMTPGFFELDRFSYEVFENEGGVQIGVLRNAGSDGVAQVNYTTKALTAEPDKDFVPASGTLVFKEGETRKIIHIAILDDKIREPTKMFQVELKDPSAEPGVMNFGGLGSKFTATVRIKDDDMTPGVLEIEKPSYVVPEGDRGVQIDVIREDGSHGEIRVDYVTVPKTASATTDFSPTSGELIFEEGETRKTIFIPIMDDKIREPTETFEIQLKNPTHGPGVINFKGAGKRSTAIVSIIDDDMTPGSFELERPSYVVREDAKTVPIDVVREHGSDGEMRVRVKTVSKSALPIRDFLPRDEELVFKDGETRKTVFIPIIDDKIREPTKSFDVQLIDATSEIGGRSFKGLGSRFTTTVTINDDDMAPGLLEFEDPTYFVTEGVGLLKAVVVRKHGTDGQIRVKWTTKPKTALAGIDYTPVTNELIFNEGDTKKFIFVPIRDDNVKEPTESFEIQLFQPSAGPGVINFDGLGKQQTTEVFIQDDDMRPGFLEFENAPMDVSENTGAVSVNVLRVEGSDGVLRAKYRTVPRSAKSGKDFTPLEGELIFKDGETRKRITVKIANDNIRGPLKNFEIHLMETTVEDGGVDFRGIGEKTMVINIHDANSTPGMLEFEKPSYAVVENEAPLEIAVLRKGGSDGTIQVDFNIISLTAKPGEDYTPVKGRLIFEPGQTRKTIRVPIINDNVKEIPETFKVQLFDPSAGPEVSHFRGLGPRDSCLVTITDDDSTPGILEFEKPSYTVLENVGTMEIGVVRKEGSDGRIRAKYDTKPKTAQALADFSPVSGDVIFEPGETRKTIRIPIRNDNVKESSENFEVQLHDASAGPDVFNFRGLGVRDSVLVTITDDDSTPGILEFEKPSYSVLENVGTVEIGIVRKEGSDGRMRAKYDTKPKTAQALADFSPVSGDIIFEPGETRKTIRIPIRNDNVKESSESFEVQLHDPSVWPEVFNFRGLGVRDSVVVIIRDDDSTPGMLEIEKPLYKVMENEGNVELGVVRRAGSDGTIQVNFTIIPQTAKPGEDYTSVKGLLIFEPGQTRKTIRVPITNDNVKENPETFKVQLFDPSAGPEVFNFKGLGSRNSCIVTIIDDDSKILWLVLDVFSFYLHFNYSFFLIPFKA</sequence>
<dbReference type="PANTHER" id="PTHR11878:SF65">
    <property type="entry name" value="NA_CA-EXCHANGE PROTEIN, ISOFORM G"/>
    <property type="match status" value="1"/>
</dbReference>
<keyword evidence="3" id="KW-0106">Calcium</keyword>
<dbReference type="Proteomes" id="UP000886998">
    <property type="component" value="Unassembled WGS sequence"/>
</dbReference>
<dbReference type="SUPFAM" id="SSF141072">
    <property type="entry name" value="CalX-like"/>
    <property type="match status" value="15"/>
</dbReference>
<feature type="domain" description="Calx-beta" evidence="5">
    <location>
        <begin position="1640"/>
        <end position="1740"/>
    </location>
</feature>
<feature type="domain" description="Calx-beta" evidence="5">
    <location>
        <begin position="1041"/>
        <end position="1141"/>
    </location>
</feature>
<dbReference type="GO" id="GO:0016020">
    <property type="term" value="C:membrane"/>
    <property type="evidence" value="ECO:0007669"/>
    <property type="project" value="InterPro"/>
</dbReference>
<organism evidence="6 7">
    <name type="scientific">Trichonephila inaurata madagascariensis</name>
    <dbReference type="NCBI Taxonomy" id="2747483"/>
    <lineage>
        <taxon>Eukaryota</taxon>
        <taxon>Metazoa</taxon>
        <taxon>Ecdysozoa</taxon>
        <taxon>Arthropoda</taxon>
        <taxon>Chelicerata</taxon>
        <taxon>Arachnida</taxon>
        <taxon>Araneae</taxon>
        <taxon>Araneomorphae</taxon>
        <taxon>Entelegynae</taxon>
        <taxon>Araneoidea</taxon>
        <taxon>Nephilidae</taxon>
        <taxon>Trichonephila</taxon>
        <taxon>Trichonephila inaurata</taxon>
    </lineage>
</organism>
<proteinExistence type="predicted"/>
<feature type="domain" description="Calx-beta" evidence="5">
    <location>
        <begin position="1399"/>
        <end position="1500"/>
    </location>
</feature>
<evidence type="ECO:0000256" key="4">
    <source>
        <dbReference type="ARBA" id="ARBA00023065"/>
    </source>
</evidence>
<dbReference type="PANTHER" id="PTHR11878">
    <property type="entry name" value="SODIUM/CALCIUM EXCHANGER"/>
    <property type="match status" value="1"/>
</dbReference>
<evidence type="ECO:0000256" key="2">
    <source>
        <dbReference type="ARBA" id="ARBA00022737"/>
    </source>
</evidence>
<feature type="domain" description="Calx-beta" evidence="5">
    <location>
        <begin position="81"/>
        <end position="181"/>
    </location>
</feature>
<dbReference type="InterPro" id="IPR003644">
    <property type="entry name" value="Calx_beta"/>
</dbReference>
<evidence type="ECO:0000256" key="1">
    <source>
        <dbReference type="ARBA" id="ARBA00022729"/>
    </source>
</evidence>
<evidence type="ECO:0000313" key="7">
    <source>
        <dbReference type="Proteomes" id="UP000886998"/>
    </source>
</evidence>
<dbReference type="InterPro" id="IPR038081">
    <property type="entry name" value="CalX-like_sf"/>
</dbReference>
<feature type="domain" description="Calx-beta" evidence="5">
    <location>
        <begin position="1281"/>
        <end position="1381"/>
    </location>
</feature>
<feature type="domain" description="Calx-beta" evidence="5">
    <location>
        <begin position="561"/>
        <end position="661"/>
    </location>
</feature>
<feature type="domain" description="Calx-beta" evidence="5">
    <location>
        <begin position="1161"/>
        <end position="1261"/>
    </location>
</feature>
<dbReference type="EMBL" id="BMAV01025574">
    <property type="protein sequence ID" value="GFS42648.1"/>
    <property type="molecule type" value="Genomic_DNA"/>
</dbReference>
<feature type="domain" description="Calx-beta" evidence="5">
    <location>
        <begin position="321"/>
        <end position="421"/>
    </location>
</feature>
<feature type="domain" description="Calx-beta" evidence="5">
    <location>
        <begin position="201"/>
        <end position="301"/>
    </location>
</feature>
<reference evidence="6" key="1">
    <citation type="submission" date="2020-08" db="EMBL/GenBank/DDBJ databases">
        <title>Multicomponent nature underlies the extraordinary mechanical properties of spider dragline silk.</title>
        <authorList>
            <person name="Kono N."/>
            <person name="Nakamura H."/>
            <person name="Mori M."/>
            <person name="Yoshida Y."/>
            <person name="Ohtoshi R."/>
            <person name="Malay A.D."/>
            <person name="Moran D.A.P."/>
            <person name="Tomita M."/>
            <person name="Numata K."/>
            <person name="Arakawa K."/>
        </authorList>
    </citation>
    <scope>NUCLEOTIDE SEQUENCE</scope>
</reference>
<feature type="domain" description="Calx-beta" evidence="5">
    <location>
        <begin position="1760"/>
        <end position="1860"/>
    </location>
</feature>